<evidence type="ECO:0000313" key="5">
    <source>
        <dbReference type="Proteomes" id="UP000594638"/>
    </source>
</evidence>
<evidence type="ECO:0000313" key="4">
    <source>
        <dbReference type="EMBL" id="CAA3011023.1"/>
    </source>
</evidence>
<proteinExistence type="predicted"/>
<keyword evidence="2" id="KW-0156">Chromatin regulator</keyword>
<sequence length="106" mass="12146">MEVYQPDVVVFQCGAGSLSGDRLGCFNLSIKGHVDCLRYLRSFNVPLMLLGGGGYTMRNVAHCWCYERAVAVDVYQKRENSTWKREYNPGFGMAWFTNLMKMETKM</sequence>
<dbReference type="Gene3D" id="3.40.800.20">
    <property type="entry name" value="Histone deacetylase domain"/>
    <property type="match status" value="1"/>
</dbReference>
<name>A0A8S0U3Y9_OLEEU</name>
<keyword evidence="5" id="KW-1185">Reference proteome</keyword>
<dbReference type="SUPFAM" id="SSF52768">
    <property type="entry name" value="Arginase/deacetylase"/>
    <property type="match status" value="1"/>
</dbReference>
<dbReference type="AlphaFoldDB" id="A0A8S0U3Y9"/>
<dbReference type="Pfam" id="PF00850">
    <property type="entry name" value="Hist_deacetyl"/>
    <property type="match status" value="1"/>
</dbReference>
<protein>
    <submittedName>
        <fullName evidence="4">Histone deacetylase 6</fullName>
    </submittedName>
</protein>
<dbReference type="PANTHER" id="PTHR48252:SF77">
    <property type="entry name" value="HISTONE DEACETYLASE DOMAIN-CONTAINING PROTEIN"/>
    <property type="match status" value="1"/>
</dbReference>
<dbReference type="OrthoDB" id="1925057at2759"/>
<comment type="caution">
    <text evidence="4">The sequence shown here is derived from an EMBL/GenBank/DDBJ whole genome shotgun (WGS) entry which is preliminary data.</text>
</comment>
<dbReference type="EMBL" id="CACTIH010007356">
    <property type="protein sequence ID" value="CAA3011023.1"/>
    <property type="molecule type" value="Genomic_DNA"/>
</dbReference>
<feature type="domain" description="Histone deacetylase" evidence="3">
    <location>
        <begin position="2"/>
        <end position="67"/>
    </location>
</feature>
<dbReference type="PANTHER" id="PTHR48252">
    <property type="entry name" value="HISTONE DEACETYLASE 2-RELATED"/>
    <property type="match status" value="1"/>
</dbReference>
<organism evidence="4 5">
    <name type="scientific">Olea europaea subsp. europaea</name>
    <dbReference type="NCBI Taxonomy" id="158383"/>
    <lineage>
        <taxon>Eukaryota</taxon>
        <taxon>Viridiplantae</taxon>
        <taxon>Streptophyta</taxon>
        <taxon>Embryophyta</taxon>
        <taxon>Tracheophyta</taxon>
        <taxon>Spermatophyta</taxon>
        <taxon>Magnoliopsida</taxon>
        <taxon>eudicotyledons</taxon>
        <taxon>Gunneridae</taxon>
        <taxon>Pentapetalae</taxon>
        <taxon>asterids</taxon>
        <taxon>lamiids</taxon>
        <taxon>Lamiales</taxon>
        <taxon>Oleaceae</taxon>
        <taxon>Oleeae</taxon>
        <taxon>Olea</taxon>
    </lineage>
</organism>
<dbReference type="Proteomes" id="UP000594638">
    <property type="component" value="Unassembled WGS sequence"/>
</dbReference>
<evidence type="ECO:0000259" key="3">
    <source>
        <dbReference type="Pfam" id="PF00850"/>
    </source>
</evidence>
<evidence type="ECO:0000256" key="2">
    <source>
        <dbReference type="ARBA" id="ARBA00022853"/>
    </source>
</evidence>
<accession>A0A8S0U3Y9</accession>
<dbReference type="InterPro" id="IPR037138">
    <property type="entry name" value="His_deacetylse_dom_sf"/>
</dbReference>
<dbReference type="InterPro" id="IPR023696">
    <property type="entry name" value="Ureohydrolase_dom_sf"/>
</dbReference>
<gene>
    <name evidence="4" type="ORF">OLEA9_A033548</name>
</gene>
<keyword evidence="1" id="KW-0678">Repressor</keyword>
<dbReference type="InterPro" id="IPR023801">
    <property type="entry name" value="His_deacetylse_dom"/>
</dbReference>
<dbReference type="Gramene" id="OE9A033548T1">
    <property type="protein sequence ID" value="OE9A033548C1"/>
    <property type="gene ID" value="OE9A033548"/>
</dbReference>
<evidence type="ECO:0000256" key="1">
    <source>
        <dbReference type="ARBA" id="ARBA00022491"/>
    </source>
</evidence>
<dbReference type="GO" id="GO:0006325">
    <property type="term" value="P:chromatin organization"/>
    <property type="evidence" value="ECO:0007669"/>
    <property type="project" value="UniProtKB-KW"/>
</dbReference>
<reference evidence="4 5" key="1">
    <citation type="submission" date="2019-12" db="EMBL/GenBank/DDBJ databases">
        <authorList>
            <person name="Alioto T."/>
            <person name="Alioto T."/>
            <person name="Gomez Garrido J."/>
        </authorList>
    </citation>
    <scope>NUCLEOTIDE SEQUENCE [LARGE SCALE GENOMIC DNA]</scope>
</reference>